<dbReference type="Proteomes" id="UP001281410">
    <property type="component" value="Unassembled WGS sequence"/>
</dbReference>
<dbReference type="AlphaFoldDB" id="A0AAD9ZR10"/>
<evidence type="ECO:0008006" key="3">
    <source>
        <dbReference type="Google" id="ProtNLM"/>
    </source>
</evidence>
<dbReference type="EMBL" id="JANJYJ010000009">
    <property type="protein sequence ID" value="KAK3188482.1"/>
    <property type="molecule type" value="Genomic_DNA"/>
</dbReference>
<keyword evidence="2" id="KW-1185">Reference proteome</keyword>
<name>A0AAD9ZR10_9ROSI</name>
<dbReference type="InterPro" id="IPR044730">
    <property type="entry name" value="RNase_H-like_dom_plant"/>
</dbReference>
<dbReference type="InterPro" id="IPR053151">
    <property type="entry name" value="RNase_H-like"/>
</dbReference>
<reference evidence="1" key="1">
    <citation type="journal article" date="2023" name="Plant J.">
        <title>Genome sequences and population genomics provide insights into the demographic history, inbreeding, and mutation load of two 'living fossil' tree species of Dipteronia.</title>
        <authorList>
            <person name="Feng Y."/>
            <person name="Comes H.P."/>
            <person name="Chen J."/>
            <person name="Zhu S."/>
            <person name="Lu R."/>
            <person name="Zhang X."/>
            <person name="Li P."/>
            <person name="Qiu J."/>
            <person name="Olsen K.M."/>
            <person name="Qiu Y."/>
        </authorList>
    </citation>
    <scope>NUCLEOTIDE SEQUENCE</scope>
    <source>
        <strain evidence="1">NBL</strain>
    </source>
</reference>
<dbReference type="CDD" id="cd06222">
    <property type="entry name" value="RNase_H_like"/>
    <property type="match status" value="1"/>
</dbReference>
<dbReference type="InterPro" id="IPR012337">
    <property type="entry name" value="RNaseH-like_sf"/>
</dbReference>
<dbReference type="SUPFAM" id="SSF53098">
    <property type="entry name" value="Ribonuclease H-like"/>
    <property type="match status" value="1"/>
</dbReference>
<dbReference type="PANTHER" id="PTHR47723:SF19">
    <property type="entry name" value="POLYNUCLEOTIDYL TRANSFERASE, RIBONUCLEASE H-LIKE SUPERFAMILY PROTEIN"/>
    <property type="match status" value="1"/>
</dbReference>
<sequence length="261" mass="29447">MVFEGDLKTEEELKNRIPEGNTVHSRKVWLHCLSWWEVSSCPNEDIKGWWESWSGLCPSSTKSRIWDLMFFVVVWSIWETRNASVFIDTSACMVRALDMVKFRMVWWFKHHGPGSKESLSSLLLNTIDLCKEDRHSKGQKVEAWTPPMSSDIKFDVDGSVLGKPGPTSIGGVLRDGEGKVLSCMGRNLVIESDSKIAVSWVNSKGIGNFSHVQLIYDTRDKLKSLGGEVKFRSRASNQFTDSLAKMGSSKKGDFVEWGDFG</sequence>
<gene>
    <name evidence="1" type="ORF">Dsin_028043</name>
</gene>
<dbReference type="PANTHER" id="PTHR47723">
    <property type="entry name" value="OS05G0353850 PROTEIN"/>
    <property type="match status" value="1"/>
</dbReference>
<accession>A0AAD9ZR10</accession>
<organism evidence="1 2">
    <name type="scientific">Dipteronia sinensis</name>
    <dbReference type="NCBI Taxonomy" id="43782"/>
    <lineage>
        <taxon>Eukaryota</taxon>
        <taxon>Viridiplantae</taxon>
        <taxon>Streptophyta</taxon>
        <taxon>Embryophyta</taxon>
        <taxon>Tracheophyta</taxon>
        <taxon>Spermatophyta</taxon>
        <taxon>Magnoliopsida</taxon>
        <taxon>eudicotyledons</taxon>
        <taxon>Gunneridae</taxon>
        <taxon>Pentapetalae</taxon>
        <taxon>rosids</taxon>
        <taxon>malvids</taxon>
        <taxon>Sapindales</taxon>
        <taxon>Sapindaceae</taxon>
        <taxon>Hippocastanoideae</taxon>
        <taxon>Acereae</taxon>
        <taxon>Dipteronia</taxon>
    </lineage>
</organism>
<evidence type="ECO:0000313" key="1">
    <source>
        <dbReference type="EMBL" id="KAK3188482.1"/>
    </source>
</evidence>
<evidence type="ECO:0000313" key="2">
    <source>
        <dbReference type="Proteomes" id="UP001281410"/>
    </source>
</evidence>
<comment type="caution">
    <text evidence="1">The sequence shown here is derived from an EMBL/GenBank/DDBJ whole genome shotgun (WGS) entry which is preliminary data.</text>
</comment>
<protein>
    <recommendedName>
        <fullName evidence="3">RNase H type-1 domain-containing protein</fullName>
    </recommendedName>
</protein>
<proteinExistence type="predicted"/>